<comment type="caution">
    <text evidence="2">The sequence shown here is derived from an EMBL/GenBank/DDBJ whole genome shotgun (WGS) entry which is preliminary data.</text>
</comment>
<evidence type="ECO:0000313" key="2">
    <source>
        <dbReference type="EMBL" id="TQM66140.1"/>
    </source>
</evidence>
<protein>
    <submittedName>
        <fullName evidence="2">Uncharacterized protein YbjT (DUF2867 family)</fullName>
    </submittedName>
</protein>
<dbReference type="SUPFAM" id="SSF51735">
    <property type="entry name" value="NAD(P)-binding Rossmann-fold domains"/>
    <property type="match status" value="1"/>
</dbReference>
<dbReference type="InterPro" id="IPR016040">
    <property type="entry name" value="NAD(P)-bd_dom"/>
</dbReference>
<proteinExistence type="predicted"/>
<evidence type="ECO:0000313" key="3">
    <source>
        <dbReference type="Proteomes" id="UP000318331"/>
    </source>
</evidence>
<accession>A0A543I6M3</accession>
<feature type="domain" description="NAD(P)-binding" evidence="1">
    <location>
        <begin position="7"/>
        <end position="129"/>
    </location>
</feature>
<keyword evidence="3" id="KW-1185">Reference proteome</keyword>
<reference evidence="2 3" key="1">
    <citation type="submission" date="2019-06" db="EMBL/GenBank/DDBJ databases">
        <title>Sequencing the genomes of 1000 actinobacteria strains.</title>
        <authorList>
            <person name="Klenk H.-P."/>
        </authorList>
    </citation>
    <scope>NUCLEOTIDE SEQUENCE [LARGE SCALE GENOMIC DNA]</scope>
    <source>
        <strain evidence="2 3">DSM 18031</strain>
    </source>
</reference>
<dbReference type="Pfam" id="PF13460">
    <property type="entry name" value="NAD_binding_10"/>
    <property type="match status" value="1"/>
</dbReference>
<dbReference type="RefSeq" id="WP_141916233.1">
    <property type="nucleotide sequence ID" value="NZ_BAAAYS010000027.1"/>
</dbReference>
<evidence type="ECO:0000259" key="1">
    <source>
        <dbReference type="Pfam" id="PF13460"/>
    </source>
</evidence>
<gene>
    <name evidence="2" type="ORF">FB466_0970</name>
</gene>
<dbReference type="Proteomes" id="UP000318331">
    <property type="component" value="Unassembled WGS sequence"/>
</dbReference>
<dbReference type="Gene3D" id="3.40.50.720">
    <property type="entry name" value="NAD(P)-binding Rossmann-like Domain"/>
    <property type="match status" value="1"/>
</dbReference>
<dbReference type="InterPro" id="IPR036291">
    <property type="entry name" value="NAD(P)-bd_dom_sf"/>
</dbReference>
<organism evidence="2 3">
    <name type="scientific">Klugiella xanthotipulae</name>
    <dbReference type="NCBI Taxonomy" id="244735"/>
    <lineage>
        <taxon>Bacteria</taxon>
        <taxon>Bacillati</taxon>
        <taxon>Actinomycetota</taxon>
        <taxon>Actinomycetes</taxon>
        <taxon>Micrococcales</taxon>
        <taxon>Microbacteriaceae</taxon>
        <taxon>Klugiella</taxon>
    </lineage>
</organism>
<dbReference type="EMBL" id="VFPN01000001">
    <property type="protein sequence ID" value="TQM66140.1"/>
    <property type="molecule type" value="Genomic_DNA"/>
</dbReference>
<sequence length="249" mass="27190">MRVTVLGGTGRIGRRVAIRAAEMGHHVTVLARHEPREALPKGIGMMSGSSSNRAELRTALAGAHVVFDLTDAVKHPQRLVAGARAVTDTIESLGQTTHVVVLSILNADTSNWSYYAAKEAQADVYTRASFPSSVLICTQFHSFLDMIFSRARGLGVILAPSGTSFQSVDEDEVADELCTALSPDPRAAPWVMRGPETLTGREAAERFKRTTRSRRMIVGFRLPGKIGAFFRTGFNLTSEGKRGYRLYRP</sequence>
<name>A0A543I6M3_9MICO</name>
<dbReference type="AlphaFoldDB" id="A0A543I6M3"/>
<dbReference type="OrthoDB" id="9771302at2"/>